<feature type="region of interest" description="Disordered" evidence="2">
    <location>
        <begin position="4104"/>
        <end position="4126"/>
    </location>
</feature>
<proteinExistence type="predicted"/>
<feature type="region of interest" description="Disordered" evidence="2">
    <location>
        <begin position="2599"/>
        <end position="2619"/>
    </location>
</feature>
<protein>
    <submittedName>
        <fullName evidence="3">Wsv360-like protein</fullName>
    </submittedName>
</protein>
<name>A0A9C7BJ05_9VIRU</name>
<evidence type="ECO:0000256" key="1">
    <source>
        <dbReference type="SAM" id="Coils"/>
    </source>
</evidence>
<feature type="region of interest" description="Disordered" evidence="2">
    <location>
        <begin position="3391"/>
        <end position="3434"/>
    </location>
</feature>
<evidence type="ECO:0000256" key="2">
    <source>
        <dbReference type="SAM" id="MobiDB-lite"/>
    </source>
</evidence>
<sequence>MDRLSSLSARVNGIPLLPEATGPAPGADHVVTKPDAGSEDSEVFIFPLVSEELDDQAGERSARTNLGGTLDEVKVLNLASDVRLERAIATSSWVENLTGSSSGNQGRGRGGAPRGSGALFVPLQSIVTLDAENIKPDEPVVFINQRRREGGGPEENELPFTETEEYKQCSNVDTLAVTSIRAAAEIIDSIASSIFLQHQMFSKYHMIPALLAGSRKEAFGGRVPKERELRKCFARGDDINDLLGGLARRKVQAAKAFCRAVRDRSAVNAALAAWNSGNAAALEHMVRFVSKKYGPEKKYDSAGLFQSQGPQVNAAGVAPDKLLTTRLFMSEISARHKGSLDFDSARNVFDKALSRVFSEFKAAAEGEEGTPVYHAVRHARHRSKLLGQTPFTGMLVPRSAYSEAEYMAAEAGEDSARQVKVIADMERIKEGTRKRRAAIDTESLKKSLGATVNAAEVKTAADIRDDGEYEWSLHITQLFAQAFLEAMACMLACSFGVRCPFSDRGFAELEKILFRPRDGGGESSVDPSVLANEYLLMAGNFQIAPFQVSDPCDIVEGRQVCPHTPILSIVTKYKAPEEPGGVLTTIDFVDRLLVKNDMLDAAASNMITTPADRCTRPTETASDKVPVLTGCLPIIRGPIAYSRGSDGREDLINGLANDWFIQMGVFCSLGKTAAAVCAGHLRALAPEESVRAALDSEAAGDRSSTMASRARKKEHAERRAMRRNADESARLLLLLGQTVSGWGYTPNSTSFNSFWSSAAAVRAKTTEDALARSRVMATRRAIDGKCSPTADDPTDAERRIRAAFYDALGLPACEIKEEGGGHSQFRKWLGESEEAREKWSSYLRSVKNLTAAERAAFNVDGLLGALLKFRFPLVPPTTAKNRTRIRTQNIAAANRIITGLSEMTLQGALNGMKAEEIGFGLGSSEGGWGPHGNQVEPTRMAALKLTSRLAGGFARKDAVAVPVARSRGSLSGRLGPGAAPSHVNVPAAILSQLVADKLHLDSISEGEVNLSREITLFVQTVSGNRPKGEKASVFASFENSVALLRYIWFNTAIVSITDSNIIVPLDVVGRGLGQRVYRDFLAIRELVSNYNRSLSDFSKERIAKNYACHDDQSSGHGSFSIRTPEELLEALRQTAGVLTAFTNKKDGTSASGENSSRAIIAVSDDALTTAKVEIGAVGKIVSVENLKTFLGFLIQINQVNNKFDRPLRQVYEGSFASKEELAEFRHPDIAAVFRAGLGVADAARHNPLGAERTVNIDLNSEAPLVLKTSKAAAAARAAQLAARGDPADAEGIKRLQETVDSSELNELKADIQVPGFLTAAAASKIASAFFQAGLDGSHKSNLAVLAGASAEALRLLGGHDEAHNSLSFALAEVGPFVRSTLLVALVVSISEAGPLVNELILKSLSKLLVAVVAEASLSLSRLQGSFFAVHPANFSLIDLFRVNKNTFDRLNIGYVSEIVKHMNSRATSGRCDDYSSAVKMAAAGESFNRDTVQTGADGNSKKKDATAASSIADSLANPTSVWSSAALPHFDVAVVPKFHRSVESDHLLRLSAYHHGMYRMSTAGDAAPASWDSTLPGNMAGKFFGLGTMTDNSRSFNKALDALLASPAEVCELVSREMVKSSSDVAHTIGSPESLKRVDKHLEKGKTAVIRDERLNSSGVLTARENAAKEVVAALCKTSITGRSGHAVSKEIVRTWNALGVTGNDACTTAVPSPECDLFRLPLAAIMAFRQNVVEATKSLYEISAICSIMSEKEKVKSESRKIMAVIESTSPVVQDIGLGRVANLIGAVASPKQYRKFLLAISEYRNSLVRLVNDGKGTPVESMEADALGGSLSAGRFGVGGLKAVYDGLVSPAMRNLVSTNLTGATLSDRFWAGFFNVYPETSACAGLPLESDFFSRGRCVTPWCEQPSYRVYGSRLNAAAASSAGVNRTSGSVREGAEARKKRIECALAEAEAFIESAANGNTLKDLVDAQHVYTKLSDVITNAVYSPSGFHNCAPFVRFGPSRAADSPRQQSDSILSAVLHEISGMLHSATGETALASRFSLAGHIVTAKGVRAEMDFSHHGQTFDNLLAVAGVSEYAYISASALCQRLKPSDVKLFLGGTMLQQGLFVTFLLNNVIFSQISENLKMENLSQEARTLMIKLVGFCETLANAMSDHHAARKVRRITGGGAYLNEEAKTDANFIVAVYSAYSKLRSDAQAQHGSERAMTEVFGLLGAPALAIITDSGLSGNASRGPGRKRRSTLRDVLHAPSSVQKSLMVSYTEKAAATTQVRREGGALLASDRLKDVYGCEYLEDMRSAAMAAAGGSYFSDVAYFSEDDAMEDDVELMEYSSGSDYFSSSDTISSSDEGSDTDGSGDAHHSYDALEELNANARPLSHVYGCEADDYDFHYLKSRGFGHRGASHLEQVLRELEGGDEYDHEYEDNYYEDDDFYGYGYGLELGPQANSVASRARRRAERLQYGPGFLTRSFIMDKPLEATKFLTSTKRQRRKGTWTHYYDADESALFSDEFSDVDSNEEDCGQGQKIFKRRSREDQLAFIRRLMRAFVPTRVSITGGRVCLVTPACSDTAAGFFENYQKADKKERANLERDFGVQRSGDGLLPDEYATSSSSRAPTPRELRRSLIKTTAYAFRVQDANCVKFFDVLVGHVPPGRDPSLSLNEKVLYSKQLGDIAQARNLLTNDLSNVSLSLFTAAEDRGAEEGKGKDEGEAEGVARADTEGHSRQCEGYLGVPLRNLAKCFRERAVDPMAERNRAGIGVDQLLQIKDMNHLDWLTSAAITFARSFDVTSFFALKSSLETSSALQDMYNAFRKLVLSQDGQRIRVKSTLLDSVFSTRMAHLDAVLGLVCPTAFLNHEMPIDQAQRHQTQKLALNILRGVNCNQLPGADIGNTAGLLTFITSPRFAGVGGERGGLSLYRMSVTDALFPQGAEGRLRGSVSLEVGKRHPVQDSCFSRRSKELVVYCKEHNLSLEKAVGPVARFAPDGTPAEDLGLEAPPPLFVSNDKAAARLHEAERDSTSSGRFIAASATGNLYGAHDEIEKIFDKLADIAVVMKKASATVGPLDQKALLREMVNKIKSRKSRSLKTPSGKSYLSLFATVPSLSQAVVLRAREMRNSVALIVSGVSDKYGLGCSPRVPCRRLEAPGSSAAASRVSAGDFHNLLETGAVLFATRTALRGIENRLAAGASTLKQFHDIAMQGLSGARGVIAAAADELVLKVKEGNESISARKILEDNTLFSAISSVELKNIEDARRQISMALEGASTMHAEVLRVLAAAADTNRSLVESDLDHRKVEAGGPGHGSIVKHPETGVWLKTDEECNTPQVDASYSKKNTRQAVLAAVEANRNKSIRSQLRAMSLGKYTMDQIFSVDDSDAKAVDKMVERLGDALSEIMRGDTQVESTSKALQATPAEDADDSVSPSKGGTGDSPSSSASCKSATLTKTIPYIPVIFENRHSDRLAPGDCAAPSPASSPLASSEHEAKQKKAAVRHMEMQESHDLINILSVASKHKFASHNQAAITSIFNGSRRAETVWGAGRNEDGEGTRGGLLARMPRLGPATSPRTSGFSDPANAEGVLSTSMQLPPSTLPESNIPVLLRLREYASKVSENLEYAPESKNLAEVRRKMATANKNMSSLLGESLFTSGKHTEIKQSSMVLLSQAQAAKEGALELYDGLLRSLERFTPDPSLSGVSLPVNALALVDGAGDRDNNLTKQDSEVKPKIGSMGPRGIDYFSYAHQALMGGLGGPNEKGGAATAAGAGAVDTVHAMERAAAARNRVEQEIEVRAPLLLASEHFASDFRAAFEAFNDYYRQIAKLREKIMTETKDYIAFSYDRATKDIDKESKLLIPYVEQLRKMYASEADHINTATKVLDNKRSELELQNRNALDFITTLNGRIEAGERSAGAVDMINYGNRADDGQQFLQSLKAFAAANSGDVFQVPSVEELGLTGDKNPDAGASFSSMLEESSAKILRGQATLATDFSAALERFPTPSTSYEELTIQMVESQQRERLESVGAFIAAIESRLKKLAARMEESAAEAREVVLKEQKIRNLLKMQTEELFEDARRKAGVAEAAALTAIAKDIAQAPLMVPLGSRVDGLLHRVEVGGGTTPVGAPRGRGGAGGGHNEASVGRTRLSAKPKGDMNPGDRVNTTGYACFLTPLHESIDRIANMYSKRGKGPLSNARGVPTSDADLQLMSIADLSAAVLEEVTSPAKVGISGKKRNPQDLPSGVVPGLCKHCAMMLTNLHEGVHESKHDFEFEGKRSLEDLRRMLNAITSGSDSPRIRHDVLCMLENNNGFVKRFGFTKRQRVACLTPVNTSLLGGSTFGGDVAPNTVLLPTSELFSCPGVEADKFRSMVHRSVDPVVADAPKSSASIVETLARTAPGAEHLYFPFKDQRRHFNSISDAIIVNTSHEASSQLNTTCDQNLVEVDEATGFPVFKGRRDGKSRMVETETTCPSFVSSGGVPALAGDQRELLDMGSKFMVAPGSLLNANKEETLRLNRMSDINNVRHNSTDVHVAGNNAAWRLNEVVKAASGSSSAERELHTRRLLLLGSVSAIAAQKMVQFNNDPTVMVNSSDAAQKLVSEAFPAPHVFGLHAGTAEAAFATQLAYRNRMGYGASASTDRIGAAPGVCLSASVTGDVRPIDMLAMLRRYNDTYDNFYSADGYHLLPHAGEGACGSLLRDSMASVPVSATPAGRMEEASSAVVNRVSDSTVANRLTVQAMTDTVVDTLSALSSQGGRRFGGGMPLTTLSEATRGCVSSAGAFERHELDLLEGLGRISREASLYSQMAHMGPGALSTFLGSARLGGLSAGCTAKSKGMAAVESVLGSVLARAREADRRMGRLGLMGRSAAGRPELSELHRSTVSSALRLSEDEIARDMEEIESRLETKQLKAAFEELKRSMLVSPSSLLSSPFDQGRAASVPSASSPLSALLNRRDTTAGRTSWLSDVGNEKTVSDAVDEFNTTPLLVRHLMLDPEKTPVPLAKEIRGMITNPKAVTARALLSEALPTLTELCLYNTRDTQPERAVDRLLTSAYLVKHAKRFDAVDPAFPAAITGACHLMLSCMDSSNSSLLGNIKLHVNDTTCFLKNIERYEKFLGRYGDAYSMGTRQNCNCPFELHHNFKPSDNEHLVSSFAYARPEVTPEEVRATPYQANKLLSDKHYVMALSKIDSRITGPALLKKVSEWAEMRMNVNFSGVFEPSRLALANSGMTTAGANLDIIVKPNNARSVLGILECHRKHVCSIDAKSTVCSAMPAVLCDADREGDLSELVQSALPHNRYIQKSSMSSHTVIFSNVLETLINDLGKVILGELAAVLAESVSEGVFRRTGAVINSLGADLAGNMSFASTTGSSSAAGRVDDVPEAISAPKLVSETVKNALYHSLVSGRNATPENVPFSSSASGGLAQDFLLSTEVSSKERSAEEGAAAAVASSLSSSSSALRRHLARIFEAISSQVNDVQFASILSDIETKINSGLHTPPGPKDEEGVRFARAIKGEFAKIVSFLRILRNNITPALVDPKGGLADKVAIYLSLLSAKSKMENFFRYSLSNSSSTDLSHLKPVNGSNAIKNIEDTFMYRSVHPLLIMALPENFTTLLQQEQGDPEEAIEIRKALTTFLNHPNTAPIANGGRASLGAGGGNPVGLYLSSNVLHESTVTTTAPAVDVRDGLSFHSSVTRDPILVVNPFMRAAGLRSAAGLGPGSRSAGDVLSDSCTYLQVSMPSEFSGLVTNTGLRQPAGSGSFKFVRRDNTGVNVPRMTPAVLCTDASLNLLDDFSRADVSLTDVNLRFGFMPEILASIAKLKSVSVDEIKKQMAATNSSAATSTTTKRGGPGRARVDALSGDVIVEGAVFPDAMSARSGAAALLGSGAASAALTDRWGEEGSGKLHARAFPTFFVGNPLATAAVNGVPITCEGGSLTEEKRRKALGFGLASDDSFGFGCVGAGALRAAAADSRLTPDLEPLKKGWENLIEYQNLFAKAAGKLKEAVSKAGISEKLVPVIENMSSNYNKLKEYKEILREQTSLLVSTVDLVTGGYGGDPAAAMVMPVRPEAMGVMGVVTAPVRGLGHLLRAEGLAAVKTSFKEKFLGGVDLPSSGGRMIPEHGVVHKSSRDLLSDSDSLHRLYDHVGIGGGDSNRLFRIAQTLGLGAVGDRGRGDTLATAEHVRHLISRGDYDGSRDAAKRRAVVQLLADTPALLDNVANALHFTGGERALSSLTPSEVPLAAIGRSGSCLGLGDVSCAAYRAPAENLNRIYSGTL</sequence>
<feature type="region of interest" description="Disordered" evidence="2">
    <location>
        <begin position="15"/>
        <end position="36"/>
    </location>
</feature>
<feature type="coiled-coil region" evidence="1">
    <location>
        <begin position="4871"/>
        <end position="4898"/>
    </location>
</feature>
<feature type="region of interest" description="Disordered" evidence="2">
    <location>
        <begin position="2698"/>
        <end position="2720"/>
    </location>
</feature>
<feature type="compositionally biased region" description="Low complexity" evidence="2">
    <location>
        <begin position="2335"/>
        <end position="2357"/>
    </location>
</feature>
<feature type="compositionally biased region" description="Low complexity" evidence="2">
    <location>
        <begin position="3463"/>
        <end position="3474"/>
    </location>
</feature>
<organism evidence="3">
    <name type="scientific">Sicyonia whispovirus</name>
    <dbReference type="NCBI Taxonomy" id="2984283"/>
    <lineage>
        <taxon>Viruses</taxon>
        <taxon>Viruses incertae sedis</taxon>
        <taxon>Naldaviricetes</taxon>
        <taxon>Nimaviridae</taxon>
        <taxon>Whispovirus</taxon>
    </lineage>
</organism>
<feature type="compositionally biased region" description="Gly residues" evidence="2">
    <location>
        <begin position="4104"/>
        <end position="4122"/>
    </location>
</feature>
<accession>A0A9C7BJ05</accession>
<feature type="region of interest" description="Disordered" evidence="2">
    <location>
        <begin position="2335"/>
        <end position="2362"/>
    </location>
</feature>
<keyword evidence="1" id="KW-0175">Coiled coil</keyword>
<feature type="region of interest" description="Disordered" evidence="2">
    <location>
        <begin position="695"/>
        <end position="723"/>
    </location>
</feature>
<feature type="region of interest" description="Disordered" evidence="2">
    <location>
        <begin position="3458"/>
        <end position="3478"/>
    </location>
</feature>
<feature type="compositionally biased region" description="Basic and acidic residues" evidence="2">
    <location>
        <begin position="714"/>
        <end position="723"/>
    </location>
</feature>
<evidence type="ECO:0000313" key="3">
    <source>
        <dbReference type="EMBL" id="BDT63125.1"/>
    </source>
</evidence>
<reference evidence="3" key="1">
    <citation type="submission" date="2022-10" db="EMBL/GenBank/DDBJ databases">
        <title>Genome sequences of endogenous nimaviruses in decapod crustaceans.</title>
        <authorList>
            <person name="Kawato S."/>
            <person name="Nozaki R."/>
            <person name="Kondo H."/>
            <person name="Hirono I."/>
        </authorList>
    </citation>
    <scope>NUCLEOTIDE SEQUENCE</scope>
    <source>
        <strain evidence="3">Fukuoka2019</strain>
    </source>
</reference>
<dbReference type="EMBL" id="LC738881">
    <property type="protein sequence ID" value="BDT63125.1"/>
    <property type="molecule type" value="Genomic_DNA"/>
</dbReference>